<feature type="compositionally biased region" description="Gly residues" evidence="1">
    <location>
        <begin position="246"/>
        <end position="265"/>
    </location>
</feature>
<feature type="region of interest" description="Disordered" evidence="1">
    <location>
        <begin position="339"/>
        <end position="371"/>
    </location>
</feature>
<keyword evidence="4" id="KW-1185">Reference proteome</keyword>
<dbReference type="AlphaFoldDB" id="A0A835XFM7"/>
<comment type="caution">
    <text evidence="3">The sequence shown here is derived from an EMBL/GenBank/DDBJ whole genome shotgun (WGS) entry which is preliminary data.</text>
</comment>
<feature type="transmembrane region" description="Helical" evidence="2">
    <location>
        <begin position="210"/>
        <end position="228"/>
    </location>
</feature>
<feature type="region of interest" description="Disordered" evidence="1">
    <location>
        <begin position="1"/>
        <end position="146"/>
    </location>
</feature>
<evidence type="ECO:0000313" key="4">
    <source>
        <dbReference type="Proteomes" id="UP000612055"/>
    </source>
</evidence>
<feature type="compositionally biased region" description="Low complexity" evidence="1">
    <location>
        <begin position="19"/>
        <end position="28"/>
    </location>
</feature>
<feature type="compositionally biased region" description="Low complexity" evidence="1">
    <location>
        <begin position="1"/>
        <end position="11"/>
    </location>
</feature>
<keyword evidence="2" id="KW-1133">Transmembrane helix</keyword>
<evidence type="ECO:0000256" key="1">
    <source>
        <dbReference type="SAM" id="MobiDB-lite"/>
    </source>
</evidence>
<feature type="compositionally biased region" description="Polar residues" evidence="1">
    <location>
        <begin position="47"/>
        <end position="58"/>
    </location>
</feature>
<name>A0A835XFM7_9CHLO</name>
<gene>
    <name evidence="3" type="ORF">HYH03_018273</name>
</gene>
<feature type="compositionally biased region" description="Low complexity" evidence="1">
    <location>
        <begin position="361"/>
        <end position="371"/>
    </location>
</feature>
<reference evidence="3" key="1">
    <citation type="journal article" date="2020" name="bioRxiv">
        <title>Comparative genomics of Chlamydomonas.</title>
        <authorList>
            <person name="Craig R.J."/>
            <person name="Hasan A.R."/>
            <person name="Ness R.W."/>
            <person name="Keightley P.D."/>
        </authorList>
    </citation>
    <scope>NUCLEOTIDE SEQUENCE</scope>
    <source>
        <strain evidence="3">CCAP 11/70</strain>
    </source>
</reference>
<feature type="compositionally biased region" description="Low complexity" evidence="1">
    <location>
        <begin position="266"/>
        <end position="279"/>
    </location>
</feature>
<organism evidence="3 4">
    <name type="scientific">Edaphochlamys debaryana</name>
    <dbReference type="NCBI Taxonomy" id="47281"/>
    <lineage>
        <taxon>Eukaryota</taxon>
        <taxon>Viridiplantae</taxon>
        <taxon>Chlorophyta</taxon>
        <taxon>core chlorophytes</taxon>
        <taxon>Chlorophyceae</taxon>
        <taxon>CS clade</taxon>
        <taxon>Chlamydomonadales</taxon>
        <taxon>Chlamydomonadales incertae sedis</taxon>
        <taxon>Edaphochlamys</taxon>
    </lineage>
</organism>
<feature type="compositionally biased region" description="Gly residues" evidence="1">
    <location>
        <begin position="103"/>
        <end position="120"/>
    </location>
</feature>
<sequence length="371" mass="35931">MLLSRGGLSSALRREHGWPRPVAALPRPAVKRGPRVLRPLALASASRVESSGVESTGDSAHDGPHAVNGPSQLGPPADHPETPAPPGLDDGTGDTPSSADGGSAPGSGSGSGSGGGGRSGGRVALRGFGGGGDRGPRRGPVGTDPSSTVAVTVSVALASTVIVYVPIFAMFAGLASIAVACAGAGAAVMAMVAAVVVFPIALFGAMFAGLADAIVTGSLVSGAMALAYKGAEMAIDWWEELRRGGGRGPGLGRGESGSAGRGPAGSGAAAAEAGATAGGVRRGEEAGEAQGEDWAREAWRVGLQAAAALAAAAGVFAVRALAHADSAASVFDEVCGTAQSSYGSSRRRSTFGGALSDPGDSTAPSTAAATS</sequence>
<feature type="transmembrane region" description="Helical" evidence="2">
    <location>
        <begin position="147"/>
        <end position="171"/>
    </location>
</feature>
<evidence type="ECO:0000313" key="3">
    <source>
        <dbReference type="EMBL" id="KAG2482836.1"/>
    </source>
</evidence>
<proteinExistence type="predicted"/>
<protein>
    <submittedName>
        <fullName evidence="3">Uncharacterized protein</fullName>
    </submittedName>
</protein>
<feature type="transmembrane region" description="Helical" evidence="2">
    <location>
        <begin position="177"/>
        <end position="203"/>
    </location>
</feature>
<evidence type="ECO:0000256" key="2">
    <source>
        <dbReference type="SAM" id="Phobius"/>
    </source>
</evidence>
<feature type="region of interest" description="Disordered" evidence="1">
    <location>
        <begin position="246"/>
        <end position="292"/>
    </location>
</feature>
<accession>A0A835XFM7</accession>
<dbReference type="Proteomes" id="UP000612055">
    <property type="component" value="Unassembled WGS sequence"/>
</dbReference>
<dbReference type="EMBL" id="JAEHOE010000200">
    <property type="protein sequence ID" value="KAG2482836.1"/>
    <property type="molecule type" value="Genomic_DNA"/>
</dbReference>
<keyword evidence="2" id="KW-0812">Transmembrane</keyword>
<keyword evidence="2" id="KW-0472">Membrane</keyword>